<dbReference type="STRING" id="1449351.RISW2_13790"/>
<reference evidence="2 3" key="1">
    <citation type="submission" date="2014-01" db="EMBL/GenBank/DDBJ databases">
        <title>Roseivivax isoporae LMG 25204 Genome Sequencing.</title>
        <authorList>
            <person name="Lai Q."/>
            <person name="Li G."/>
            <person name="Shao Z."/>
        </authorList>
    </citation>
    <scope>NUCLEOTIDE SEQUENCE [LARGE SCALE GENOMIC DNA]</scope>
    <source>
        <strain evidence="2 3">LMG 25204</strain>
    </source>
</reference>
<feature type="region of interest" description="Disordered" evidence="1">
    <location>
        <begin position="41"/>
        <end position="135"/>
    </location>
</feature>
<evidence type="ECO:0000313" key="2">
    <source>
        <dbReference type="EMBL" id="ETX27495.1"/>
    </source>
</evidence>
<dbReference type="EMBL" id="JAME01000032">
    <property type="protein sequence ID" value="ETX27495.1"/>
    <property type="molecule type" value="Genomic_DNA"/>
</dbReference>
<feature type="compositionally biased region" description="Basic and acidic residues" evidence="1">
    <location>
        <begin position="47"/>
        <end position="125"/>
    </location>
</feature>
<gene>
    <name evidence="2" type="ORF">RISW2_13790</name>
</gene>
<sequence>MTPTLTSALRRGAALLALGVLVGAQPYSVSFDRSGTLSLAPAAAEARNGDDDRGGDDHGGRGGDDRGDDDRGGHDDDDRGSDDRGGRGGDDRGDDDRGGRGKDDRGDDDRRGRGRDDAPGDDRGGRRASLQDGGRIEIENGRFERKDAFGTTIEERPATPADLALLNRAGGAGAPGRPLGGGVVSELEVSATGIEVTYTDGWKEEIEAGRYELKDGFNRTVIERPATQDDRARLFGAVR</sequence>
<dbReference type="RefSeq" id="WP_244437634.1">
    <property type="nucleotide sequence ID" value="NZ_JAME01000032.1"/>
</dbReference>
<name>X7F3X8_9RHOB</name>
<accession>X7F3X8</accession>
<protein>
    <submittedName>
        <fullName evidence="2">Uncharacterized protein</fullName>
    </submittedName>
</protein>
<evidence type="ECO:0000313" key="3">
    <source>
        <dbReference type="Proteomes" id="UP000023430"/>
    </source>
</evidence>
<keyword evidence="3" id="KW-1185">Reference proteome</keyword>
<evidence type="ECO:0000256" key="1">
    <source>
        <dbReference type="SAM" id="MobiDB-lite"/>
    </source>
</evidence>
<comment type="caution">
    <text evidence="2">The sequence shown here is derived from an EMBL/GenBank/DDBJ whole genome shotgun (WGS) entry which is preliminary data.</text>
</comment>
<dbReference type="Proteomes" id="UP000023430">
    <property type="component" value="Unassembled WGS sequence"/>
</dbReference>
<dbReference type="eggNOG" id="ENOG5033YMX">
    <property type="taxonomic scope" value="Bacteria"/>
</dbReference>
<dbReference type="AlphaFoldDB" id="X7F3X8"/>
<organism evidence="2 3">
    <name type="scientific">Roseivivax isoporae LMG 25204</name>
    <dbReference type="NCBI Taxonomy" id="1449351"/>
    <lineage>
        <taxon>Bacteria</taxon>
        <taxon>Pseudomonadati</taxon>
        <taxon>Pseudomonadota</taxon>
        <taxon>Alphaproteobacteria</taxon>
        <taxon>Rhodobacterales</taxon>
        <taxon>Roseobacteraceae</taxon>
        <taxon>Roseivivax</taxon>
    </lineage>
</organism>
<proteinExistence type="predicted"/>